<dbReference type="EMBL" id="CP007141">
    <property type="protein sequence ID" value="AJC73062.1"/>
    <property type="molecule type" value="Genomic_DNA"/>
</dbReference>
<proteinExistence type="predicted"/>
<dbReference type="PaxDb" id="1123384-AJ81_01315"/>
<dbReference type="SUPFAM" id="SSF50249">
    <property type="entry name" value="Nucleic acid-binding proteins"/>
    <property type="match status" value="1"/>
</dbReference>
<evidence type="ECO:0000313" key="3">
    <source>
        <dbReference type="Proteomes" id="UP000077469"/>
    </source>
</evidence>
<dbReference type="Gene3D" id="2.40.50.140">
    <property type="entry name" value="Nucleic acid-binding proteins"/>
    <property type="match status" value="1"/>
</dbReference>
<dbReference type="Pfam" id="PF00575">
    <property type="entry name" value="S1"/>
    <property type="match status" value="1"/>
</dbReference>
<dbReference type="STRING" id="1123384.AJ81_01315"/>
<dbReference type="RefSeq" id="WP_031503371.1">
    <property type="nucleotide sequence ID" value="NC_022795.1"/>
</dbReference>
<dbReference type="InterPro" id="IPR050437">
    <property type="entry name" value="Ribos_protein_bS1-like"/>
</dbReference>
<dbReference type="GO" id="GO:0003735">
    <property type="term" value="F:structural constituent of ribosome"/>
    <property type="evidence" value="ECO:0007669"/>
    <property type="project" value="TreeGrafter"/>
</dbReference>
<dbReference type="GO" id="GO:0003729">
    <property type="term" value="F:mRNA binding"/>
    <property type="evidence" value="ECO:0007669"/>
    <property type="project" value="TreeGrafter"/>
</dbReference>
<dbReference type="PROSITE" id="PS50126">
    <property type="entry name" value="S1"/>
    <property type="match status" value="1"/>
</dbReference>
<dbReference type="KEGG" id="phy:AJ81_01315"/>
<dbReference type="GO" id="GO:0006412">
    <property type="term" value="P:translation"/>
    <property type="evidence" value="ECO:0007669"/>
    <property type="project" value="TreeGrafter"/>
</dbReference>
<reference evidence="2 3" key="1">
    <citation type="submission" date="2014-01" db="EMBL/GenBank/DDBJ databases">
        <title>Genome sequencing of Thermotog hypogea.</title>
        <authorList>
            <person name="Zhang X."/>
            <person name="Alvare G."/>
            <person name="Fristensky B."/>
            <person name="Chen L."/>
            <person name="Suen T."/>
            <person name="Chen Q."/>
            <person name="Ma K."/>
        </authorList>
    </citation>
    <scope>NUCLEOTIDE SEQUENCE [LARGE SCALE GENOMIC DNA]</scope>
    <source>
        <strain evidence="2 3">DSM 11164</strain>
    </source>
</reference>
<keyword evidence="3" id="KW-1185">Reference proteome</keyword>
<dbReference type="InterPro" id="IPR003029">
    <property type="entry name" value="S1_domain"/>
</dbReference>
<dbReference type="AlphaFoldDB" id="A0A0X1KP75"/>
<accession>A0A0X1KP75</accession>
<dbReference type="OrthoDB" id="9810507at2"/>
<organism evidence="2 3">
    <name type="scientific">Pseudothermotoga hypogea DSM 11164 = NBRC 106472</name>
    <dbReference type="NCBI Taxonomy" id="1123384"/>
    <lineage>
        <taxon>Bacteria</taxon>
        <taxon>Thermotogati</taxon>
        <taxon>Thermotogota</taxon>
        <taxon>Thermotogae</taxon>
        <taxon>Thermotogales</taxon>
        <taxon>Thermotogaceae</taxon>
        <taxon>Pseudothermotoga</taxon>
    </lineage>
</organism>
<sequence length="118" mass="13554">MVKVGDVVKSKVTQITKFGAVVTLENGETGFIHISKIANQYVKNVEDFLKQGQEVTARIIGKTRDGKWELSLKEEKSQEEQKDAKKAEFEKKLARFLRDSEKKFAEYKKRAEKKGGRF</sequence>
<evidence type="ECO:0000259" key="1">
    <source>
        <dbReference type="PROSITE" id="PS50126"/>
    </source>
</evidence>
<protein>
    <submittedName>
        <fullName evidence="2">RNA-binding protein</fullName>
    </submittedName>
</protein>
<name>A0A0X1KP75_9THEM</name>
<dbReference type="SMART" id="SM00316">
    <property type="entry name" value="S1"/>
    <property type="match status" value="1"/>
</dbReference>
<dbReference type="InterPro" id="IPR012340">
    <property type="entry name" value="NA-bd_OB-fold"/>
</dbReference>
<feature type="domain" description="S1 motif" evidence="1">
    <location>
        <begin position="5"/>
        <end position="73"/>
    </location>
</feature>
<dbReference type="PATRIC" id="fig|1123384.7.peg.263"/>
<evidence type="ECO:0000313" key="2">
    <source>
        <dbReference type="EMBL" id="AJC73062.1"/>
    </source>
</evidence>
<dbReference type="PANTHER" id="PTHR10724:SF10">
    <property type="entry name" value="S1 RNA-BINDING DOMAIN-CONTAINING PROTEIN 1"/>
    <property type="match status" value="1"/>
</dbReference>
<dbReference type="PANTHER" id="PTHR10724">
    <property type="entry name" value="30S RIBOSOMAL PROTEIN S1"/>
    <property type="match status" value="1"/>
</dbReference>
<dbReference type="Proteomes" id="UP000077469">
    <property type="component" value="Chromosome"/>
</dbReference>
<gene>
    <name evidence="2" type="ORF">AJ81_01315</name>
</gene>